<dbReference type="InParanoid" id="A0A0F7IG54"/>
<evidence type="ECO:0008006" key="3">
    <source>
        <dbReference type="Google" id="ProtNLM"/>
    </source>
</evidence>
<dbReference type="RefSeq" id="WP_156967387.1">
    <property type="nucleotide sequence ID" value="NZ_CP011267.1"/>
</dbReference>
<keyword evidence="2" id="KW-1185">Reference proteome</keyword>
<evidence type="ECO:0000313" key="1">
    <source>
        <dbReference type="EMBL" id="AKG91848.1"/>
    </source>
</evidence>
<proteinExistence type="predicted"/>
<protein>
    <recommendedName>
        <fullName evidence="3">Luciferase-like domain-containing protein</fullName>
    </recommendedName>
</protein>
<dbReference type="GeneID" id="24803402"/>
<dbReference type="OrthoDB" id="50542at2157"/>
<dbReference type="PATRIC" id="fig|113653.22.peg.820"/>
<accession>A0A0F7IG54</accession>
<dbReference type="GO" id="GO:0016705">
    <property type="term" value="F:oxidoreductase activity, acting on paired donors, with incorporation or reduction of molecular oxygen"/>
    <property type="evidence" value="ECO:0007669"/>
    <property type="project" value="InterPro"/>
</dbReference>
<organism evidence="1 2">
    <name type="scientific">Geoglobus ahangari</name>
    <dbReference type="NCBI Taxonomy" id="113653"/>
    <lineage>
        <taxon>Archaea</taxon>
        <taxon>Methanobacteriati</taxon>
        <taxon>Methanobacteriota</taxon>
        <taxon>Archaeoglobi</taxon>
        <taxon>Archaeoglobales</taxon>
        <taxon>Archaeoglobaceae</taxon>
        <taxon>Geoglobus</taxon>
    </lineage>
</organism>
<sequence length="296" mass="33127">MTSGSSLRIGRVSVNINGDFEDDVLIEKAKRVEGRVDTVWVGESDFFRSPFHVARLILENTNLNVGFGILRAGGCERALQSLKELLGYEGRVFVGIAAGDGGRISHALECIRLLKEKLPFPVLGGGTGRRSIDRLSRVADGMLLNHVSPQHVRWAVGMSSSRFNAAYGPALILPSEFEQDLLLAAVLVMGSSVGFLREMGYLSVYDELKRIDLMSLIERRQKGEDLSDVQDYRLLMRYKSFLLDRFTLSGDLQTVADKIAELLKVCDHVVLGDPFFRDENFHRKLADLLKELKKRI</sequence>
<dbReference type="AlphaFoldDB" id="A0A0F7IG54"/>
<name>A0A0F7IG54_9EURY</name>
<dbReference type="STRING" id="113653.GAH_00820"/>
<evidence type="ECO:0000313" key="2">
    <source>
        <dbReference type="Proteomes" id="UP000034723"/>
    </source>
</evidence>
<dbReference type="InterPro" id="IPR036661">
    <property type="entry name" value="Luciferase-like_sf"/>
</dbReference>
<dbReference type="HOGENOM" id="CLU_961741_0_0_2"/>
<dbReference type="KEGG" id="gah:GAH_00820"/>
<dbReference type="Proteomes" id="UP000034723">
    <property type="component" value="Chromosome"/>
</dbReference>
<dbReference type="Gene3D" id="3.20.20.30">
    <property type="entry name" value="Luciferase-like domain"/>
    <property type="match status" value="1"/>
</dbReference>
<dbReference type="SUPFAM" id="SSF51679">
    <property type="entry name" value="Bacterial luciferase-like"/>
    <property type="match status" value="1"/>
</dbReference>
<gene>
    <name evidence="1" type="ORF">GAH_00820</name>
</gene>
<reference evidence="1 2" key="1">
    <citation type="submission" date="2015-04" db="EMBL/GenBank/DDBJ databases">
        <title>The complete genome sequence of the hyperthermophilic, obligate iron-reducing archaeon Geoglobus ahangari strain 234T.</title>
        <authorList>
            <person name="Manzella M.P."/>
            <person name="Holmes D.E."/>
            <person name="Rocheleau J.M."/>
            <person name="Chung A."/>
            <person name="Reguera G."/>
            <person name="Kashefi K."/>
        </authorList>
    </citation>
    <scope>NUCLEOTIDE SEQUENCE [LARGE SCALE GENOMIC DNA]</scope>
    <source>
        <strain evidence="1 2">234</strain>
    </source>
</reference>
<dbReference type="EMBL" id="CP011267">
    <property type="protein sequence ID" value="AKG91848.1"/>
    <property type="molecule type" value="Genomic_DNA"/>
</dbReference>